<dbReference type="Pfam" id="PF13597">
    <property type="entry name" value="NRDD"/>
    <property type="match status" value="1"/>
</dbReference>
<evidence type="ECO:0000256" key="3">
    <source>
        <dbReference type="PROSITE-ProRule" id="PRU00492"/>
    </source>
</evidence>
<dbReference type="PANTHER" id="PTHR21075">
    <property type="entry name" value="ANAEROBIC RIBONUCLEOSIDE-TRIPHOSPHATE REDUCTASE"/>
    <property type="match status" value="1"/>
</dbReference>
<dbReference type="EMBL" id="BK032687">
    <property type="protein sequence ID" value="DAF55141.1"/>
    <property type="molecule type" value="Genomic_DNA"/>
</dbReference>
<dbReference type="GO" id="GO:0008998">
    <property type="term" value="F:ribonucleoside-triphosphate reductase (thioredoxin) activity"/>
    <property type="evidence" value="ECO:0007669"/>
    <property type="project" value="InterPro"/>
</dbReference>
<evidence type="ECO:0000259" key="4">
    <source>
        <dbReference type="PROSITE" id="PS51161"/>
    </source>
</evidence>
<dbReference type="GO" id="GO:0009265">
    <property type="term" value="P:2'-deoxyribonucleotide biosynthetic process"/>
    <property type="evidence" value="ECO:0007669"/>
    <property type="project" value="TreeGrafter"/>
</dbReference>
<dbReference type="GO" id="GO:0005524">
    <property type="term" value="F:ATP binding"/>
    <property type="evidence" value="ECO:0007669"/>
    <property type="project" value="UniProtKB-UniRule"/>
</dbReference>
<dbReference type="InterPro" id="IPR005144">
    <property type="entry name" value="ATP-cone_dom"/>
</dbReference>
<dbReference type="PANTHER" id="PTHR21075:SF0">
    <property type="entry name" value="ANAEROBIC RIBONUCLEOSIDE-TRIPHOSPHATE REDUCTASE"/>
    <property type="match status" value="1"/>
</dbReference>
<reference evidence="5" key="1">
    <citation type="journal article" date="2021" name="Proc. Natl. Acad. Sci. U.S.A.">
        <title>A Catalog of Tens of Thousands of Viruses from Human Metagenomes Reveals Hidden Associations with Chronic Diseases.</title>
        <authorList>
            <person name="Tisza M.J."/>
            <person name="Buck C.B."/>
        </authorList>
    </citation>
    <scope>NUCLEOTIDE SEQUENCE</scope>
    <source>
        <strain evidence="5">CtZHD14</strain>
    </source>
</reference>
<dbReference type="Pfam" id="PF03477">
    <property type="entry name" value="ATP-cone"/>
    <property type="match status" value="1"/>
</dbReference>
<evidence type="ECO:0000256" key="2">
    <source>
        <dbReference type="ARBA" id="ARBA00022840"/>
    </source>
</evidence>
<proteinExistence type="predicted"/>
<feature type="domain" description="ATP-cone" evidence="4">
    <location>
        <begin position="7"/>
        <end position="97"/>
    </location>
</feature>
<keyword evidence="1 3" id="KW-0547">Nucleotide-binding</keyword>
<evidence type="ECO:0000313" key="5">
    <source>
        <dbReference type="EMBL" id="DAF55141.1"/>
    </source>
</evidence>
<protein>
    <submittedName>
        <fullName evidence="5">Anaerobic ribonucleoside triphosphate reductase</fullName>
    </submittedName>
</protein>
<name>A0A8S5SVP0_9CAUD</name>
<dbReference type="GO" id="GO:0006260">
    <property type="term" value="P:DNA replication"/>
    <property type="evidence" value="ECO:0007669"/>
    <property type="project" value="InterPro"/>
</dbReference>
<dbReference type="Gene3D" id="3.20.70.20">
    <property type="match status" value="1"/>
</dbReference>
<dbReference type="PROSITE" id="PS51161">
    <property type="entry name" value="ATP_CONE"/>
    <property type="match status" value="1"/>
</dbReference>
<evidence type="ECO:0000256" key="1">
    <source>
        <dbReference type="ARBA" id="ARBA00022741"/>
    </source>
</evidence>
<organism evidence="5">
    <name type="scientific">Siphoviridae sp. ctZHD14</name>
    <dbReference type="NCBI Taxonomy" id="2827891"/>
    <lineage>
        <taxon>Viruses</taxon>
        <taxon>Duplodnaviria</taxon>
        <taxon>Heunggongvirae</taxon>
        <taxon>Uroviricota</taxon>
        <taxon>Caudoviricetes</taxon>
    </lineage>
</organism>
<accession>A0A8S5SVP0</accession>
<sequence>MPMLYGVLIEKRNGEKVPYQEEKIAVAIAGAFQDFDKDFDDPDVLYLIESKIADKAKQKIVSVEDIQDIVEDTLLDMGYRQEAKAYIRYRHEHELARKRQVEKAFEDKLLAKQIDNQNANVDEHSFGGRMGEANSVQMKEYALYHCMSKKSRENHLNNEIYIHDLDQYAIGSHNCLSIPFDKLLANGFNTRQTDVRPANSLNTAFQLVAVIFQLQSLQQFGGVSATHLDWTMVPYVRKSFYKHYKDAMIYLAEENIEGKLSSIYLPKEYWLENYKDFIQGMPSIENDYFKKFKHFYKYALDMTVKETYQAVEGMFHNLNTLQSRSGNQLPFTSINFGTCTLPEGRMIIKAILETSLEGVGKLHRTSIFPCSIFQCMKGVNRKPGEPNYDLFRLALKSTAQRLYPNYVNVDWSVNEGYDRGDPKTYTSTMGKCKLQLI</sequence>
<dbReference type="SUPFAM" id="SSF51998">
    <property type="entry name" value="PFL-like glycyl radical enzymes"/>
    <property type="match status" value="1"/>
</dbReference>
<dbReference type="GO" id="GO:0004748">
    <property type="term" value="F:ribonucleoside-diphosphate reductase activity, thioredoxin disulfide as acceptor"/>
    <property type="evidence" value="ECO:0007669"/>
    <property type="project" value="TreeGrafter"/>
</dbReference>
<dbReference type="InterPro" id="IPR012833">
    <property type="entry name" value="NrdD"/>
</dbReference>
<keyword evidence="2 3" id="KW-0067">ATP-binding</keyword>